<keyword evidence="4" id="KW-1185">Reference proteome</keyword>
<feature type="region of interest" description="Disordered" evidence="1">
    <location>
        <begin position="137"/>
        <end position="160"/>
    </location>
</feature>
<protein>
    <recommendedName>
        <fullName evidence="2">SAF domain-containing protein</fullName>
    </recommendedName>
</protein>
<dbReference type="InterPro" id="IPR013974">
    <property type="entry name" value="SAF"/>
</dbReference>
<organism evidence="3 4">
    <name type="scientific">Galliscardovia ingluviei</name>
    <dbReference type="NCBI Taxonomy" id="1769422"/>
    <lineage>
        <taxon>Bacteria</taxon>
        <taxon>Bacillati</taxon>
        <taxon>Actinomycetota</taxon>
        <taxon>Actinomycetes</taxon>
        <taxon>Bifidobacteriales</taxon>
        <taxon>Bifidobacteriaceae</taxon>
        <taxon>Galliscardovia</taxon>
    </lineage>
</organism>
<dbReference type="RefSeq" id="WP_188355664.1">
    <property type="nucleotide sequence ID" value="NZ_BMDH01000005.1"/>
</dbReference>
<gene>
    <name evidence="3" type="ORF">GCM10007377_15000</name>
</gene>
<dbReference type="Gene3D" id="3.90.1210.10">
    <property type="entry name" value="Antifreeze-like/N-acetylneuraminic acid synthase C-terminal domain"/>
    <property type="match status" value="1"/>
</dbReference>
<reference evidence="3" key="2">
    <citation type="submission" date="2020-09" db="EMBL/GenBank/DDBJ databases">
        <authorList>
            <person name="Sun Q."/>
            <person name="Sedlacek I."/>
        </authorList>
    </citation>
    <scope>NUCLEOTIDE SEQUENCE</scope>
    <source>
        <strain evidence="3">CCM 8606</strain>
    </source>
</reference>
<evidence type="ECO:0000256" key="1">
    <source>
        <dbReference type="SAM" id="MobiDB-lite"/>
    </source>
</evidence>
<evidence type="ECO:0000259" key="2">
    <source>
        <dbReference type="SMART" id="SM00858"/>
    </source>
</evidence>
<dbReference type="EMBL" id="BMDH01000005">
    <property type="protein sequence ID" value="GGI15257.1"/>
    <property type="molecule type" value="Genomic_DNA"/>
</dbReference>
<comment type="caution">
    <text evidence="3">The sequence shown here is derived from an EMBL/GenBank/DDBJ whole genome shotgun (WGS) entry which is preliminary data.</text>
</comment>
<feature type="region of interest" description="Disordered" evidence="1">
    <location>
        <begin position="187"/>
        <end position="221"/>
    </location>
</feature>
<name>A0A8J3AQW3_9BIFI</name>
<dbReference type="Pfam" id="PF08666">
    <property type="entry name" value="SAF"/>
    <property type="match status" value="1"/>
</dbReference>
<reference evidence="3" key="1">
    <citation type="journal article" date="2014" name="Int. J. Syst. Evol. Microbiol.">
        <title>Complete genome sequence of Corynebacterium casei LMG S-19264T (=DSM 44701T), isolated from a smear-ripened cheese.</title>
        <authorList>
            <consortium name="US DOE Joint Genome Institute (JGI-PGF)"/>
            <person name="Walter F."/>
            <person name="Albersmeier A."/>
            <person name="Kalinowski J."/>
            <person name="Ruckert C."/>
        </authorList>
    </citation>
    <scope>NUCLEOTIDE SEQUENCE</scope>
    <source>
        <strain evidence="3">CCM 8606</strain>
    </source>
</reference>
<evidence type="ECO:0000313" key="3">
    <source>
        <dbReference type="EMBL" id="GGI15257.1"/>
    </source>
</evidence>
<feature type="compositionally biased region" description="Polar residues" evidence="1">
    <location>
        <begin position="139"/>
        <end position="158"/>
    </location>
</feature>
<dbReference type="SMART" id="SM00858">
    <property type="entry name" value="SAF"/>
    <property type="match status" value="1"/>
</dbReference>
<sequence length="293" mass="31304">MITAPFFFGLPVLIWQDGGMKRILGTNYSKQHHTIADNDYVDIAASRFRREIIRRTLCALSAVVLMCCLLFTIATRTQSNSVVIAARDIVQGRVLTAEDVTVTNIAASTVSRHIIAKADKAIGLVARTPITQGEPLLASSLTKTPQVPNGHTTVSIQPASMPADISVGDTAQILSTQCPAESILNQQTTDASTDTTANNDTSEANNEQTQQESQANQTQNSCTVSDHALISAIRHTKAKDNAVEDSASSPLSLFDTDSRHYSLSVDVALPASQALALVRAQEQGSAFIIAASR</sequence>
<dbReference type="CDD" id="cd11614">
    <property type="entry name" value="SAF_CpaB_FlgA_like"/>
    <property type="match status" value="1"/>
</dbReference>
<dbReference type="AlphaFoldDB" id="A0A8J3AQW3"/>
<evidence type="ECO:0000313" key="4">
    <source>
        <dbReference type="Proteomes" id="UP000619536"/>
    </source>
</evidence>
<feature type="domain" description="SAF" evidence="2">
    <location>
        <begin position="80"/>
        <end position="142"/>
    </location>
</feature>
<dbReference type="Proteomes" id="UP000619536">
    <property type="component" value="Unassembled WGS sequence"/>
</dbReference>
<proteinExistence type="predicted"/>
<accession>A0A8J3AQW3</accession>